<reference evidence="7 8" key="1">
    <citation type="submission" date="2019-01" db="EMBL/GenBank/DDBJ databases">
        <title>PMF-metabolizing Aryl O-demethylase.</title>
        <authorList>
            <person name="Kim M."/>
        </authorList>
    </citation>
    <scope>NUCLEOTIDE SEQUENCE [LARGE SCALE GENOMIC DNA]</scope>
    <source>
        <strain evidence="7 8">PMF1</strain>
    </source>
</reference>
<comment type="similarity">
    <text evidence="2">Belongs to the pseudouridine synthase RluA family.</text>
</comment>
<dbReference type="Gene3D" id="3.30.2350.10">
    <property type="entry name" value="Pseudouridine synthase"/>
    <property type="match status" value="1"/>
</dbReference>
<dbReference type="InterPro" id="IPR050188">
    <property type="entry name" value="RluA_PseudoU_synthase"/>
</dbReference>
<evidence type="ECO:0000313" key="7">
    <source>
        <dbReference type="EMBL" id="QBE95521.1"/>
    </source>
</evidence>
<gene>
    <name evidence="7" type="primary">rluC_1</name>
    <name evidence="7" type="ORF">PMF13cell1_01044</name>
</gene>
<evidence type="ECO:0000259" key="6">
    <source>
        <dbReference type="Pfam" id="PF00849"/>
    </source>
</evidence>
<dbReference type="KEGG" id="bpro:PMF13cell1_01044"/>
<dbReference type="AlphaFoldDB" id="A0A4P6LTB8"/>
<dbReference type="GO" id="GO:0006396">
    <property type="term" value="P:RNA processing"/>
    <property type="evidence" value="ECO:0007669"/>
    <property type="project" value="UniProtKB-ARBA"/>
</dbReference>
<sequence>MKTTQTTPNILYEDAHLLVCCKSPGIPVQTRKINTPDLESILLTYLTSKGEPPYLAVIHRLDQPVEGILVFAKTREAAKELNAQVQNGKMEKYYLAAVSGILKEKESRLENELIKDAKTNTSRVTRQKTPQSKKAVLEYRVLKEAEDRSLLEIHLLTGRHHQIRVQMAYAGHPLLGDTKYNPRTGSEKEWQYIALCAYKLIFTHPKTKKKMEFQVKPSGNFPIV</sequence>
<feature type="domain" description="Pseudouridine synthase RsuA/RluA-like" evidence="6">
    <location>
        <begin position="16"/>
        <end position="168"/>
    </location>
</feature>
<organism evidence="7 8">
    <name type="scientific">Blautia producta</name>
    <dbReference type="NCBI Taxonomy" id="33035"/>
    <lineage>
        <taxon>Bacteria</taxon>
        <taxon>Bacillati</taxon>
        <taxon>Bacillota</taxon>
        <taxon>Clostridia</taxon>
        <taxon>Lachnospirales</taxon>
        <taxon>Lachnospiraceae</taxon>
        <taxon>Blautia</taxon>
    </lineage>
</organism>
<dbReference type="PANTHER" id="PTHR21600">
    <property type="entry name" value="MITOCHONDRIAL RNA PSEUDOURIDINE SYNTHASE"/>
    <property type="match status" value="1"/>
</dbReference>
<dbReference type="SUPFAM" id="SSF55120">
    <property type="entry name" value="Pseudouridine synthase"/>
    <property type="match status" value="1"/>
</dbReference>
<accession>A0A4P6LTB8</accession>
<dbReference type="PANTHER" id="PTHR21600:SF83">
    <property type="entry name" value="PSEUDOURIDYLATE SYNTHASE RPUSD4, MITOCHONDRIAL"/>
    <property type="match status" value="1"/>
</dbReference>
<dbReference type="GO" id="GO:0009982">
    <property type="term" value="F:pseudouridine synthase activity"/>
    <property type="evidence" value="ECO:0007669"/>
    <property type="project" value="InterPro"/>
</dbReference>
<evidence type="ECO:0000313" key="8">
    <source>
        <dbReference type="Proteomes" id="UP000289794"/>
    </source>
</evidence>
<comment type="catalytic activity">
    <reaction evidence="1">
        <text>a uridine in RNA = a pseudouridine in RNA</text>
        <dbReference type="Rhea" id="RHEA:48348"/>
        <dbReference type="Rhea" id="RHEA-COMP:12068"/>
        <dbReference type="Rhea" id="RHEA-COMP:12069"/>
        <dbReference type="ChEBI" id="CHEBI:65314"/>
        <dbReference type="ChEBI" id="CHEBI:65315"/>
    </reaction>
</comment>
<dbReference type="InterPro" id="IPR006145">
    <property type="entry name" value="PsdUridine_synth_RsuA/RluA"/>
</dbReference>
<protein>
    <recommendedName>
        <fullName evidence="4">RNA pseudouridylate synthase</fullName>
    </recommendedName>
    <alternativeName>
        <fullName evidence="5">RNA-uridine isomerase</fullName>
    </alternativeName>
</protein>
<proteinExistence type="inferred from homology"/>
<evidence type="ECO:0000256" key="1">
    <source>
        <dbReference type="ARBA" id="ARBA00000073"/>
    </source>
</evidence>
<evidence type="ECO:0000256" key="3">
    <source>
        <dbReference type="ARBA" id="ARBA00023235"/>
    </source>
</evidence>
<name>A0A4P6LTB8_9FIRM</name>
<dbReference type="GO" id="GO:0003723">
    <property type="term" value="F:RNA binding"/>
    <property type="evidence" value="ECO:0007669"/>
    <property type="project" value="InterPro"/>
</dbReference>
<dbReference type="InterPro" id="IPR020103">
    <property type="entry name" value="PsdUridine_synth_cat_dom_sf"/>
</dbReference>
<dbReference type="GO" id="GO:0140098">
    <property type="term" value="F:catalytic activity, acting on RNA"/>
    <property type="evidence" value="ECO:0007669"/>
    <property type="project" value="UniProtKB-ARBA"/>
</dbReference>
<dbReference type="RefSeq" id="WP_130180042.1">
    <property type="nucleotide sequence ID" value="NZ_CP035945.1"/>
</dbReference>
<dbReference type="Pfam" id="PF00849">
    <property type="entry name" value="PseudoU_synth_2"/>
    <property type="match status" value="1"/>
</dbReference>
<dbReference type="EMBL" id="CP035945">
    <property type="protein sequence ID" value="QBE95521.1"/>
    <property type="molecule type" value="Genomic_DNA"/>
</dbReference>
<dbReference type="CDD" id="cd02869">
    <property type="entry name" value="PseudoU_synth_RluA_like"/>
    <property type="match status" value="1"/>
</dbReference>
<dbReference type="Proteomes" id="UP000289794">
    <property type="component" value="Chromosome"/>
</dbReference>
<evidence type="ECO:0000256" key="5">
    <source>
        <dbReference type="ARBA" id="ARBA00033164"/>
    </source>
</evidence>
<keyword evidence="3 7" id="KW-0413">Isomerase</keyword>
<evidence type="ECO:0000256" key="2">
    <source>
        <dbReference type="ARBA" id="ARBA00010876"/>
    </source>
</evidence>
<dbReference type="GO" id="GO:0001522">
    <property type="term" value="P:pseudouridine synthesis"/>
    <property type="evidence" value="ECO:0007669"/>
    <property type="project" value="InterPro"/>
</dbReference>
<evidence type="ECO:0000256" key="4">
    <source>
        <dbReference type="ARBA" id="ARBA00031870"/>
    </source>
</evidence>